<sequence>MKEILKTIIREFHLEELPSFVPRDLRLPLSSGKIITLIGPRRAGKTYLFYQHLSELLRKGVPKERILYLNFEDERLDFTPQTLDLILQAYRELYPEIELREVYFFFDEIQNAPEWERFVRRIYDRYSRNIFLTGSNSKLLSQEIATSLRGRTLKYEIYPLSFREFLRFKEFDFDPRRDFYHPQKRARLLSFFEEYLLFGGFPEIVFLPRELKFKTLQEYFEVMLYRDLAERYQIRDTLVLKYFLKRLIENTAKPLSVHKIYNELRSQGLKVGKDTLYRYLEYAETVFLVKLLRKHYRSVVKTELGERKIYPVDQGWIKALRYLGAEERGVLLETVVFKELFVLGEEIFYYSGRGECDFILNGKTALQVCYDFSKEETLKREVRGLKKACEYFGFREGFILTFDQEDTLTINSLKIRILPVYKFLLEGIS</sequence>
<evidence type="ECO:0000259" key="1">
    <source>
        <dbReference type="Pfam" id="PF13173"/>
    </source>
</evidence>
<dbReference type="Pfam" id="PF13173">
    <property type="entry name" value="AAA_14"/>
    <property type="match status" value="1"/>
</dbReference>
<dbReference type="InterPro" id="IPR041682">
    <property type="entry name" value="AAA_14"/>
</dbReference>
<accession>A0A7C3CW73</accession>
<evidence type="ECO:0000259" key="2">
    <source>
        <dbReference type="Pfam" id="PF13635"/>
    </source>
</evidence>
<dbReference type="Pfam" id="PF13635">
    <property type="entry name" value="DUF4143"/>
    <property type="match status" value="1"/>
</dbReference>
<proteinExistence type="predicted"/>
<evidence type="ECO:0000313" key="3">
    <source>
        <dbReference type="EMBL" id="HFC96828.1"/>
    </source>
</evidence>
<dbReference type="SUPFAM" id="SSF52540">
    <property type="entry name" value="P-loop containing nucleoside triphosphate hydrolases"/>
    <property type="match status" value="1"/>
</dbReference>
<protein>
    <submittedName>
        <fullName evidence="3">ATP-binding protein</fullName>
    </submittedName>
</protein>
<name>A0A7C3CW73_9BACT</name>
<comment type="caution">
    <text evidence="3">The sequence shown here is derived from an EMBL/GenBank/DDBJ whole genome shotgun (WGS) entry which is preliminary data.</text>
</comment>
<dbReference type="Proteomes" id="UP000886043">
    <property type="component" value="Unassembled WGS sequence"/>
</dbReference>
<feature type="domain" description="AAA" evidence="1">
    <location>
        <begin position="32"/>
        <end position="166"/>
    </location>
</feature>
<dbReference type="InterPro" id="IPR027417">
    <property type="entry name" value="P-loop_NTPase"/>
</dbReference>
<organism evidence="3">
    <name type="scientific">Thermosulfurimonas dismutans</name>
    <dbReference type="NCBI Taxonomy" id="999894"/>
    <lineage>
        <taxon>Bacteria</taxon>
        <taxon>Pseudomonadati</taxon>
        <taxon>Thermodesulfobacteriota</taxon>
        <taxon>Thermodesulfobacteria</taxon>
        <taxon>Thermodesulfobacteriales</taxon>
        <taxon>Thermodesulfobacteriaceae</taxon>
        <taxon>Thermosulfurimonas</taxon>
    </lineage>
</organism>
<dbReference type="PANTHER" id="PTHR33295">
    <property type="entry name" value="ATPASE"/>
    <property type="match status" value="1"/>
</dbReference>
<reference evidence="3" key="1">
    <citation type="journal article" date="2020" name="mSystems">
        <title>Genome- and Community-Level Interaction Insights into Carbon Utilization and Element Cycling Functions of Hydrothermarchaeota in Hydrothermal Sediment.</title>
        <authorList>
            <person name="Zhou Z."/>
            <person name="Liu Y."/>
            <person name="Xu W."/>
            <person name="Pan J."/>
            <person name="Luo Z.H."/>
            <person name="Li M."/>
        </authorList>
    </citation>
    <scope>NUCLEOTIDE SEQUENCE [LARGE SCALE GENOMIC DNA]</scope>
    <source>
        <strain evidence="3">HyVt-483</strain>
    </source>
</reference>
<feature type="domain" description="DUF4143" evidence="2">
    <location>
        <begin position="226"/>
        <end position="362"/>
    </location>
</feature>
<dbReference type="PANTHER" id="PTHR33295:SF8">
    <property type="entry name" value="AAA+ ATPASE DOMAIN-CONTAINING PROTEIN"/>
    <property type="match status" value="1"/>
</dbReference>
<keyword evidence="3" id="KW-0067">ATP-binding</keyword>
<keyword evidence="3" id="KW-0547">Nucleotide-binding</keyword>
<dbReference type="EMBL" id="DRMH01000001">
    <property type="protein sequence ID" value="HFC96828.1"/>
    <property type="molecule type" value="Genomic_DNA"/>
</dbReference>
<dbReference type="InterPro" id="IPR025420">
    <property type="entry name" value="DUF4143"/>
</dbReference>
<dbReference type="AlphaFoldDB" id="A0A7C3CW73"/>
<gene>
    <name evidence="3" type="ORF">ENJ40_00010</name>
</gene>
<dbReference type="GO" id="GO:0005524">
    <property type="term" value="F:ATP binding"/>
    <property type="evidence" value="ECO:0007669"/>
    <property type="project" value="UniProtKB-KW"/>
</dbReference>